<dbReference type="Proteomes" id="UP000642107">
    <property type="component" value="Unassembled WGS sequence"/>
</dbReference>
<dbReference type="EMBL" id="JACZDF010000008">
    <property type="protein sequence ID" value="MBD9700337.1"/>
    <property type="molecule type" value="Genomic_DNA"/>
</dbReference>
<dbReference type="InterPro" id="IPR014001">
    <property type="entry name" value="Helicase_ATP-bd"/>
</dbReference>
<dbReference type="GO" id="GO:0004386">
    <property type="term" value="F:helicase activity"/>
    <property type="evidence" value="ECO:0007669"/>
    <property type="project" value="UniProtKB-KW"/>
</dbReference>
<keyword evidence="9" id="KW-1185">Reference proteome</keyword>
<dbReference type="PANTHER" id="PTHR43519">
    <property type="entry name" value="ATP-DEPENDENT RNA HELICASE HRPB"/>
    <property type="match status" value="1"/>
</dbReference>
<dbReference type="InterPro" id="IPR027417">
    <property type="entry name" value="P-loop_NTPase"/>
</dbReference>
<evidence type="ECO:0000313" key="9">
    <source>
        <dbReference type="Proteomes" id="UP000642107"/>
    </source>
</evidence>
<keyword evidence="1" id="KW-0547">Nucleotide-binding</keyword>
<dbReference type="PROSITE" id="PS51192">
    <property type="entry name" value="HELICASE_ATP_BIND_1"/>
    <property type="match status" value="1"/>
</dbReference>
<organism evidence="8 9">
    <name type="scientific">Flavimobilis rhizosphaerae</name>
    <dbReference type="NCBI Taxonomy" id="2775421"/>
    <lineage>
        <taxon>Bacteria</taxon>
        <taxon>Bacillati</taxon>
        <taxon>Actinomycetota</taxon>
        <taxon>Actinomycetes</taxon>
        <taxon>Micrococcales</taxon>
        <taxon>Jonesiaceae</taxon>
        <taxon>Flavimobilis</taxon>
    </lineage>
</organism>
<dbReference type="SMART" id="SM00490">
    <property type="entry name" value="HELICc"/>
    <property type="match status" value="1"/>
</dbReference>
<evidence type="ECO:0000259" key="6">
    <source>
        <dbReference type="PROSITE" id="PS51192"/>
    </source>
</evidence>
<feature type="region of interest" description="Disordered" evidence="5">
    <location>
        <begin position="816"/>
        <end position="837"/>
    </location>
</feature>
<keyword evidence="4" id="KW-0067">ATP-binding</keyword>
<feature type="domain" description="Helicase C-terminal" evidence="7">
    <location>
        <begin position="221"/>
        <end position="394"/>
    </location>
</feature>
<name>A0ABR9DT92_9MICO</name>
<dbReference type="PROSITE" id="PS51194">
    <property type="entry name" value="HELICASE_CTER"/>
    <property type="match status" value="1"/>
</dbReference>
<dbReference type="SUPFAM" id="SSF52540">
    <property type="entry name" value="P-loop containing nucleoside triphosphate hydrolases"/>
    <property type="match status" value="1"/>
</dbReference>
<dbReference type="PIRSF" id="PIRSF005496">
    <property type="entry name" value="ATP_hel_hrpB"/>
    <property type="match status" value="1"/>
</dbReference>
<evidence type="ECO:0000256" key="1">
    <source>
        <dbReference type="ARBA" id="ARBA00022741"/>
    </source>
</evidence>
<accession>A0ABR9DT92</accession>
<dbReference type="InterPro" id="IPR010225">
    <property type="entry name" value="HrpB"/>
</dbReference>
<dbReference type="InterPro" id="IPR013689">
    <property type="entry name" value="RNA_helicase_ATP-dep_HrpB_C"/>
</dbReference>
<dbReference type="InterPro" id="IPR007502">
    <property type="entry name" value="Helicase-assoc_dom"/>
</dbReference>
<dbReference type="NCBIfam" id="TIGR01970">
    <property type="entry name" value="DEAH_box_HrpB"/>
    <property type="match status" value="1"/>
</dbReference>
<evidence type="ECO:0000256" key="5">
    <source>
        <dbReference type="SAM" id="MobiDB-lite"/>
    </source>
</evidence>
<gene>
    <name evidence="8" type="primary">hrpB</name>
    <name evidence="8" type="ORF">IGS67_12720</name>
</gene>
<dbReference type="Pfam" id="PF08482">
    <property type="entry name" value="HrpB_C"/>
    <property type="match status" value="1"/>
</dbReference>
<dbReference type="InterPro" id="IPR011545">
    <property type="entry name" value="DEAD/DEAH_box_helicase_dom"/>
</dbReference>
<evidence type="ECO:0000256" key="3">
    <source>
        <dbReference type="ARBA" id="ARBA00022806"/>
    </source>
</evidence>
<dbReference type="SMART" id="SM00487">
    <property type="entry name" value="DEXDc"/>
    <property type="match status" value="1"/>
</dbReference>
<evidence type="ECO:0000256" key="4">
    <source>
        <dbReference type="ARBA" id="ARBA00022840"/>
    </source>
</evidence>
<reference evidence="8 9" key="1">
    <citation type="submission" date="2020-09" db="EMBL/GenBank/DDBJ databases">
        <title>Flavimobilis rhizosphaerae sp. nov., isolated from rhizosphere soil of Spartina alterniflora.</title>
        <authorList>
            <person name="Hanqin C."/>
        </authorList>
    </citation>
    <scope>NUCLEOTIDE SEQUENCE [LARGE SCALE GENOMIC DNA]</scope>
    <source>
        <strain evidence="8 9">GY 10621</strain>
    </source>
</reference>
<dbReference type="PANTHER" id="PTHR43519:SF1">
    <property type="entry name" value="ATP-DEPENDENT RNA HELICASE HRPB"/>
    <property type="match status" value="1"/>
</dbReference>
<dbReference type="RefSeq" id="WP_192281758.1">
    <property type="nucleotide sequence ID" value="NZ_JACZDF010000008.1"/>
</dbReference>
<protein>
    <submittedName>
        <fullName evidence="8">ATP-dependent helicase HrpB</fullName>
    </submittedName>
</protein>
<evidence type="ECO:0000313" key="8">
    <source>
        <dbReference type="EMBL" id="MBD9700337.1"/>
    </source>
</evidence>
<dbReference type="InterPro" id="IPR001650">
    <property type="entry name" value="Helicase_C-like"/>
</dbReference>
<dbReference type="Pfam" id="PF00271">
    <property type="entry name" value="Helicase_C"/>
    <property type="match status" value="1"/>
</dbReference>
<feature type="domain" description="Helicase ATP-binding" evidence="6">
    <location>
        <begin position="28"/>
        <end position="189"/>
    </location>
</feature>
<dbReference type="CDD" id="cd18791">
    <property type="entry name" value="SF2_C_RHA"/>
    <property type="match status" value="1"/>
</dbReference>
<sequence>MVLVTDPIARLLAAPPDLPVALHLDVVRARLAEAGVLVVAAPPGTGKTTLVPPAVAADVAGRVLVTQPRRIAARAAARRLAQLCGEDVGGIVGHAVRGDVRRSARTRVEVATAGLVLRRLQADPGLDGVDVVVLDEVHERHLDADLLLALLVEVRRTLRPDLRVVAMSATLDAAAVAALLGDGEPAPVVEVSAETFPVEVRWVPPPARVARLDERGPTRGFLDHVAATARTAVAGSPGDVLVMLPGAREVDVVTRALEGARAADGGPVDVRRLHGRLPGAEQDLALREGPRRRVVVATAVAESSLTVPGVRTVVDAGLAREPRTDHVRGLAGLVTVSVSRAGAEQRAGRAGRLGPGTVWRCWAENEHPRLRPFAEPEIRTADLASFVLAAACWGSAPDALALLDAPPEAALAAARATLGALGALDDDGRVTARGRRIDALGTDPRLARALLDGAELVGPQRAAEVVALLDADVRAPDADLVAAWRRLRCGAPGSEEWRRQARRLGERLGSAREPVDRLADDEAAGLVVALAHPERVARRRPGGRGFLMAGGTGARLPEGSPLAGAAWLAVADADRGPGRSDALVRSAAPLDEDAALDAAGSLLREESTLEHRDGRLTATRRTMLGAITLVEEKLPRPDRATVAAAVRDGLLRDGLPPLSDAATRLRTRLALLHRTLGAPWPDVSDAALLARLDDWLGPDLGDLRTPADLARRDTAALRRLLPWPDAARLDELVPERLDLPAGTTAAVDYTGDVPVLAAKVQEVFGWGATPRLVDGRVPVLLHLLSPARRPTTVTSDLASFWVQGYPQVRAELRGRYPKHDWPEDPTTAVASRGVRRR</sequence>
<dbReference type="SMART" id="SM00847">
    <property type="entry name" value="HA2"/>
    <property type="match status" value="1"/>
</dbReference>
<comment type="caution">
    <text evidence="8">The sequence shown here is derived from an EMBL/GenBank/DDBJ whole genome shotgun (WGS) entry which is preliminary data.</text>
</comment>
<proteinExistence type="predicted"/>
<keyword evidence="3 8" id="KW-0347">Helicase</keyword>
<dbReference type="Gene3D" id="1.20.120.1080">
    <property type="match status" value="1"/>
</dbReference>
<evidence type="ECO:0000256" key="2">
    <source>
        <dbReference type="ARBA" id="ARBA00022801"/>
    </source>
</evidence>
<dbReference type="Pfam" id="PF00270">
    <property type="entry name" value="DEAD"/>
    <property type="match status" value="1"/>
</dbReference>
<keyword evidence="2" id="KW-0378">Hydrolase</keyword>
<evidence type="ECO:0000259" key="7">
    <source>
        <dbReference type="PROSITE" id="PS51194"/>
    </source>
</evidence>
<dbReference type="Gene3D" id="3.40.50.300">
    <property type="entry name" value="P-loop containing nucleotide triphosphate hydrolases"/>
    <property type="match status" value="2"/>
</dbReference>